<dbReference type="Proteomes" id="UP000094385">
    <property type="component" value="Unassembled WGS sequence"/>
</dbReference>
<dbReference type="Pfam" id="PF05225">
    <property type="entry name" value="HTH_psq"/>
    <property type="match status" value="1"/>
</dbReference>
<evidence type="ECO:0000313" key="2">
    <source>
        <dbReference type="EMBL" id="ODQ69986.1"/>
    </source>
</evidence>
<dbReference type="AlphaFoldDB" id="A0A1E3PX58"/>
<name>A0A1E3PX58_LIPST</name>
<keyword evidence="3" id="KW-1185">Reference proteome</keyword>
<dbReference type="OrthoDB" id="5231586at2759"/>
<organism evidence="2 3">
    <name type="scientific">Lipomyces starkeyi NRRL Y-11557</name>
    <dbReference type="NCBI Taxonomy" id="675824"/>
    <lineage>
        <taxon>Eukaryota</taxon>
        <taxon>Fungi</taxon>
        <taxon>Dikarya</taxon>
        <taxon>Ascomycota</taxon>
        <taxon>Saccharomycotina</taxon>
        <taxon>Lipomycetes</taxon>
        <taxon>Lipomycetales</taxon>
        <taxon>Lipomycetaceae</taxon>
        <taxon>Lipomyces</taxon>
    </lineage>
</organism>
<protein>
    <recommendedName>
        <fullName evidence="1">HTH psq-type domain-containing protein</fullName>
    </recommendedName>
</protein>
<accession>A0A1E3PX58</accession>
<gene>
    <name evidence="2" type="ORF">LIPSTDRAFT_333783</name>
</gene>
<feature type="domain" description="HTH psq-type" evidence="1">
    <location>
        <begin position="10"/>
        <end position="46"/>
    </location>
</feature>
<sequence length="111" mass="12653">MATKATKVKIILALLAVKQNPKLSICEVARIYSVSRATLARRQRGQRSRRDTLANSRRLTDLEEYIIVEYILDLDSRTFSPRISGVEDMATAHACWYKLVDLEIHYAASRA</sequence>
<reference evidence="2 3" key="1">
    <citation type="journal article" date="2016" name="Proc. Natl. Acad. Sci. U.S.A.">
        <title>Comparative genomics of biotechnologically important yeasts.</title>
        <authorList>
            <person name="Riley R."/>
            <person name="Haridas S."/>
            <person name="Wolfe K.H."/>
            <person name="Lopes M.R."/>
            <person name="Hittinger C.T."/>
            <person name="Goeker M."/>
            <person name="Salamov A.A."/>
            <person name="Wisecaver J.H."/>
            <person name="Long T.M."/>
            <person name="Calvey C.H."/>
            <person name="Aerts A.L."/>
            <person name="Barry K.W."/>
            <person name="Choi C."/>
            <person name="Clum A."/>
            <person name="Coughlan A.Y."/>
            <person name="Deshpande S."/>
            <person name="Douglass A.P."/>
            <person name="Hanson S.J."/>
            <person name="Klenk H.-P."/>
            <person name="LaButti K.M."/>
            <person name="Lapidus A."/>
            <person name="Lindquist E.A."/>
            <person name="Lipzen A.M."/>
            <person name="Meier-Kolthoff J.P."/>
            <person name="Ohm R.A."/>
            <person name="Otillar R.P."/>
            <person name="Pangilinan J.L."/>
            <person name="Peng Y."/>
            <person name="Rokas A."/>
            <person name="Rosa C.A."/>
            <person name="Scheuner C."/>
            <person name="Sibirny A.A."/>
            <person name="Slot J.C."/>
            <person name="Stielow J.B."/>
            <person name="Sun H."/>
            <person name="Kurtzman C.P."/>
            <person name="Blackwell M."/>
            <person name="Grigoriev I.V."/>
            <person name="Jeffries T.W."/>
        </authorList>
    </citation>
    <scope>NUCLEOTIDE SEQUENCE [LARGE SCALE GENOMIC DNA]</scope>
    <source>
        <strain evidence="2 3">NRRL Y-11557</strain>
    </source>
</reference>
<proteinExistence type="predicted"/>
<dbReference type="SUPFAM" id="SSF46689">
    <property type="entry name" value="Homeodomain-like"/>
    <property type="match status" value="1"/>
</dbReference>
<evidence type="ECO:0000259" key="1">
    <source>
        <dbReference type="Pfam" id="PF05225"/>
    </source>
</evidence>
<dbReference type="InterPro" id="IPR009057">
    <property type="entry name" value="Homeodomain-like_sf"/>
</dbReference>
<dbReference type="GO" id="GO:0003677">
    <property type="term" value="F:DNA binding"/>
    <property type="evidence" value="ECO:0007669"/>
    <property type="project" value="InterPro"/>
</dbReference>
<dbReference type="EMBL" id="KV454301">
    <property type="protein sequence ID" value="ODQ69986.1"/>
    <property type="molecule type" value="Genomic_DNA"/>
</dbReference>
<evidence type="ECO:0000313" key="3">
    <source>
        <dbReference type="Proteomes" id="UP000094385"/>
    </source>
</evidence>
<dbReference type="InterPro" id="IPR007889">
    <property type="entry name" value="HTH_Psq"/>
</dbReference>